<dbReference type="GO" id="GO:0016740">
    <property type="term" value="F:transferase activity"/>
    <property type="evidence" value="ECO:0007669"/>
    <property type="project" value="UniProtKB-KW"/>
</dbReference>
<dbReference type="Pfam" id="PF00535">
    <property type="entry name" value="Glycos_transf_2"/>
    <property type="match status" value="1"/>
</dbReference>
<proteinExistence type="predicted"/>
<dbReference type="InterPro" id="IPR001173">
    <property type="entry name" value="Glyco_trans_2-like"/>
</dbReference>
<dbReference type="OrthoDB" id="1143197at2"/>
<evidence type="ECO:0000313" key="3">
    <source>
        <dbReference type="Proteomes" id="UP000030140"/>
    </source>
</evidence>
<dbReference type="RefSeq" id="WP_035328051.1">
    <property type="nucleotide sequence ID" value="NZ_CP015125.1"/>
</dbReference>
<gene>
    <name evidence="2" type="ORF">NV36_13210</name>
</gene>
<dbReference type="KEGG" id="ddo:I597_1523"/>
<accession>A0A0A2GYR4</accession>
<reference evidence="2 3" key="1">
    <citation type="submission" date="2014-10" db="EMBL/GenBank/DDBJ databases">
        <title>Draft genome sequence of the proteorhodopsin-containing marine bacterium Dokdonia donghaensis.</title>
        <authorList>
            <person name="Gomez-Consarnau L."/>
            <person name="Gonzalez J.M."/>
            <person name="Riedel T."/>
            <person name="Jaenicke S."/>
            <person name="Wagner-Doebler I."/>
            <person name="Fuhrman J.A."/>
        </authorList>
    </citation>
    <scope>NUCLEOTIDE SEQUENCE [LARGE SCALE GENOMIC DNA]</scope>
    <source>
        <strain evidence="2 3">DSW-1</strain>
    </source>
</reference>
<evidence type="ECO:0000259" key="1">
    <source>
        <dbReference type="Pfam" id="PF00535"/>
    </source>
</evidence>
<keyword evidence="2" id="KW-0808">Transferase</keyword>
<organism evidence="2 3">
    <name type="scientific">Dokdonia donghaensis DSW-1</name>
    <dbReference type="NCBI Taxonomy" id="1300343"/>
    <lineage>
        <taxon>Bacteria</taxon>
        <taxon>Pseudomonadati</taxon>
        <taxon>Bacteroidota</taxon>
        <taxon>Flavobacteriia</taxon>
        <taxon>Flavobacteriales</taxon>
        <taxon>Flavobacteriaceae</taxon>
        <taxon>Dokdonia</taxon>
    </lineage>
</organism>
<feature type="domain" description="Glycosyltransferase 2-like" evidence="1">
    <location>
        <begin position="4"/>
        <end position="113"/>
    </location>
</feature>
<evidence type="ECO:0000313" key="2">
    <source>
        <dbReference type="EMBL" id="KGO07703.1"/>
    </source>
</evidence>
<dbReference type="EMBL" id="JSAQ01000001">
    <property type="protein sequence ID" value="KGO07703.1"/>
    <property type="molecule type" value="Genomic_DNA"/>
</dbReference>
<dbReference type="InterPro" id="IPR029044">
    <property type="entry name" value="Nucleotide-diphossugar_trans"/>
</dbReference>
<dbReference type="CDD" id="cd00761">
    <property type="entry name" value="Glyco_tranf_GTA_type"/>
    <property type="match status" value="1"/>
</dbReference>
<dbReference type="PATRIC" id="fig|1300343.5.peg.1532"/>
<dbReference type="Gene3D" id="3.90.550.10">
    <property type="entry name" value="Spore Coat Polysaccharide Biosynthesis Protein SpsA, Chain A"/>
    <property type="match status" value="1"/>
</dbReference>
<comment type="caution">
    <text evidence="2">The sequence shown here is derived from an EMBL/GenBank/DDBJ whole genome shotgun (WGS) entry which is preliminary data.</text>
</comment>
<keyword evidence="3" id="KW-1185">Reference proteome</keyword>
<dbReference type="AlphaFoldDB" id="A0A0A2GYR4"/>
<name>A0A0A2GYR4_9FLAO</name>
<dbReference type="SUPFAM" id="SSF53448">
    <property type="entry name" value="Nucleotide-diphospho-sugar transferases"/>
    <property type="match status" value="1"/>
</dbReference>
<dbReference type="Proteomes" id="UP000030140">
    <property type="component" value="Unassembled WGS sequence"/>
</dbReference>
<protein>
    <submittedName>
        <fullName evidence="2">Family 2 glycosyl transferase</fullName>
    </submittedName>
</protein>
<sequence length="292" mass="33683">MDISFLIVTRNRPKALRVTLDKLADIIDLASQEVWVHIDGCEKTSPLINEYKWVQWSKSEKSQSASPARNILYKKASGTIFIGLDDDAHPISPNFIEEVLVRFRENKHLGILAFQEVRGIYSADVDALAVKRSGKAYVTNDFVGCGFAVSKKAYNATNGFPLWMDIYGEESAVAIEVLDAGYEIIYDYNLIVNHRVDVEKRKSMGRNYFRFEHQLKNVISFYLVYYPKPALKIAKTLFHNFRKYAIKDTTYFMSFMKVCGRTCIDFRKILKYRSPVNQQTISHKDKLAPLKY</sequence>